<keyword evidence="3" id="KW-1185">Reference proteome</keyword>
<dbReference type="InterPro" id="IPR005247">
    <property type="entry name" value="YbhB_YbcL/LppC-like"/>
</dbReference>
<dbReference type="Gene3D" id="3.90.280.10">
    <property type="entry name" value="PEBP-like"/>
    <property type="match status" value="1"/>
</dbReference>
<dbReference type="OrthoDB" id="9797506at2"/>
<protein>
    <submittedName>
        <fullName evidence="2">YbhB/YbcL family Raf kinase inhibitor-like protein</fullName>
    </submittedName>
</protein>
<dbReference type="PANTHER" id="PTHR30289">
    <property type="entry name" value="UNCHARACTERIZED PROTEIN YBCL-RELATED"/>
    <property type="match status" value="1"/>
</dbReference>
<sequence>MAQSRPGPSGRSTIFMQVHPYQGGDLILASPSVDADGWLSAVHSQAEDASSPPLSWSGPLGAASYALVVEDPDAPREEPALHWLLWNIPGSTTALPGDIEAGFHPAATPGMIQGRNSRGEHAWLGMAPPPGETHRYHFQLFGLDRRLHLPVDTPLAEVLHVLKAATLFKGELIGRFRGPVDVGDAASPARTGSYGVDPAVDHVTRAEEAAGRGPLDSGDIDRHAPHDPEGVVRPRGGEPPDPKRPFRL</sequence>
<dbReference type="InterPro" id="IPR008914">
    <property type="entry name" value="PEBP"/>
</dbReference>
<gene>
    <name evidence="2" type="ORF">D8I30_07510</name>
</gene>
<dbReference type="SUPFAM" id="SSF49777">
    <property type="entry name" value="PEBP-like"/>
    <property type="match status" value="1"/>
</dbReference>
<dbReference type="EMBL" id="CP032707">
    <property type="protein sequence ID" value="AYG95042.1"/>
    <property type="molecule type" value="Genomic_DNA"/>
</dbReference>
<dbReference type="Proteomes" id="UP000276984">
    <property type="component" value="Chromosome"/>
</dbReference>
<reference evidence="2 3" key="1">
    <citation type="submission" date="2018-10" db="EMBL/GenBank/DDBJ databases">
        <title>Complete genome sequence of Brevundimonas naejangsanensis BRV3.</title>
        <authorList>
            <person name="Berrios L."/>
            <person name="Ely B."/>
        </authorList>
    </citation>
    <scope>NUCLEOTIDE SEQUENCE [LARGE SCALE GENOMIC DNA]</scope>
    <source>
        <strain evidence="2 3">BRV3</strain>
    </source>
</reference>
<evidence type="ECO:0000313" key="3">
    <source>
        <dbReference type="Proteomes" id="UP000276984"/>
    </source>
</evidence>
<dbReference type="NCBIfam" id="TIGR00481">
    <property type="entry name" value="YbhB/YbcL family Raf kinase inhibitor-like protein"/>
    <property type="match status" value="1"/>
</dbReference>
<dbReference type="InterPro" id="IPR036610">
    <property type="entry name" value="PEBP-like_sf"/>
</dbReference>
<organism evidence="2 3">
    <name type="scientific">Brevundimonas naejangsanensis</name>
    <dbReference type="NCBI Taxonomy" id="588932"/>
    <lineage>
        <taxon>Bacteria</taxon>
        <taxon>Pseudomonadati</taxon>
        <taxon>Pseudomonadota</taxon>
        <taxon>Alphaproteobacteria</taxon>
        <taxon>Caulobacterales</taxon>
        <taxon>Caulobacteraceae</taxon>
        <taxon>Brevundimonas</taxon>
    </lineage>
</organism>
<name>A0A494RM30_9CAUL</name>
<evidence type="ECO:0000313" key="2">
    <source>
        <dbReference type="EMBL" id="AYG95042.1"/>
    </source>
</evidence>
<evidence type="ECO:0000256" key="1">
    <source>
        <dbReference type="SAM" id="MobiDB-lite"/>
    </source>
</evidence>
<accession>A0A494RM30</accession>
<dbReference type="AlphaFoldDB" id="A0A494RM30"/>
<dbReference type="RefSeq" id="WP_121482190.1">
    <property type="nucleotide sequence ID" value="NZ_CP032707.1"/>
</dbReference>
<dbReference type="CDD" id="cd00865">
    <property type="entry name" value="PEBP_bact_arch"/>
    <property type="match status" value="1"/>
</dbReference>
<feature type="region of interest" description="Disordered" evidence="1">
    <location>
        <begin position="204"/>
        <end position="248"/>
    </location>
</feature>
<feature type="compositionally biased region" description="Basic and acidic residues" evidence="1">
    <location>
        <begin position="219"/>
        <end position="248"/>
    </location>
</feature>
<dbReference type="Pfam" id="PF01161">
    <property type="entry name" value="PBP"/>
    <property type="match status" value="1"/>
</dbReference>
<dbReference type="PANTHER" id="PTHR30289:SF1">
    <property type="entry name" value="PEBP (PHOSPHATIDYLETHANOLAMINE-BINDING PROTEIN) FAMILY PROTEIN"/>
    <property type="match status" value="1"/>
</dbReference>
<proteinExistence type="predicted"/>